<evidence type="ECO:0000256" key="3">
    <source>
        <dbReference type="ARBA" id="ARBA00022692"/>
    </source>
</evidence>
<feature type="transmembrane region" description="Helical" evidence="6">
    <location>
        <begin position="112"/>
        <end position="134"/>
    </location>
</feature>
<proteinExistence type="predicted"/>
<feature type="transmembrane region" description="Helical" evidence="6">
    <location>
        <begin position="305"/>
        <end position="325"/>
    </location>
</feature>
<evidence type="ECO:0000256" key="2">
    <source>
        <dbReference type="ARBA" id="ARBA00022475"/>
    </source>
</evidence>
<feature type="transmembrane region" description="Helical" evidence="6">
    <location>
        <begin position="26"/>
        <end position="48"/>
    </location>
</feature>
<keyword evidence="3 6" id="KW-0812">Transmembrane</keyword>
<dbReference type="InterPro" id="IPR011701">
    <property type="entry name" value="MFS"/>
</dbReference>
<feature type="transmembrane region" description="Helical" evidence="6">
    <location>
        <begin position="273"/>
        <end position="298"/>
    </location>
</feature>
<evidence type="ECO:0000256" key="4">
    <source>
        <dbReference type="ARBA" id="ARBA00022989"/>
    </source>
</evidence>
<accession>A0A940XL77</accession>
<dbReference type="PANTHER" id="PTHR23513:SF17">
    <property type="entry name" value="MEMBRANE PROTEIN"/>
    <property type="match status" value="1"/>
</dbReference>
<feature type="transmembrane region" description="Helical" evidence="6">
    <location>
        <begin position="155"/>
        <end position="173"/>
    </location>
</feature>
<dbReference type="AlphaFoldDB" id="A0A940XL77"/>
<comment type="subcellular location">
    <subcellularLocation>
        <location evidence="1">Cell membrane</location>
        <topology evidence="1">Multi-pass membrane protein</topology>
    </subcellularLocation>
</comment>
<keyword evidence="4 6" id="KW-1133">Transmembrane helix</keyword>
<organism evidence="7 8">
    <name type="scientific">Streptomyces tagetis</name>
    <dbReference type="NCBI Taxonomy" id="2820809"/>
    <lineage>
        <taxon>Bacteria</taxon>
        <taxon>Bacillati</taxon>
        <taxon>Actinomycetota</taxon>
        <taxon>Actinomycetes</taxon>
        <taxon>Kitasatosporales</taxon>
        <taxon>Streptomycetaceae</taxon>
        <taxon>Streptomyces</taxon>
    </lineage>
</organism>
<dbReference type="RefSeq" id="WP_210876225.1">
    <property type="nucleotide sequence ID" value="NZ_JAGPNL010000010.1"/>
</dbReference>
<feature type="transmembrane region" description="Helical" evidence="6">
    <location>
        <begin position="366"/>
        <end position="392"/>
    </location>
</feature>
<dbReference type="Gene3D" id="1.20.1250.20">
    <property type="entry name" value="MFS general substrate transporter like domains"/>
    <property type="match status" value="1"/>
</dbReference>
<feature type="transmembrane region" description="Helical" evidence="6">
    <location>
        <begin position="86"/>
        <end position="106"/>
    </location>
</feature>
<evidence type="ECO:0000313" key="7">
    <source>
        <dbReference type="EMBL" id="MBQ0830460.1"/>
    </source>
</evidence>
<dbReference type="Proteomes" id="UP000677875">
    <property type="component" value="Unassembled WGS sequence"/>
</dbReference>
<keyword evidence="5 6" id="KW-0472">Membrane</keyword>
<name>A0A940XL77_9ACTN</name>
<evidence type="ECO:0000256" key="5">
    <source>
        <dbReference type="ARBA" id="ARBA00023136"/>
    </source>
</evidence>
<dbReference type="InterPro" id="IPR036259">
    <property type="entry name" value="MFS_trans_sf"/>
</dbReference>
<gene>
    <name evidence="7" type="ORF">J5Y05_28830</name>
</gene>
<feature type="transmembrane region" description="Helical" evidence="6">
    <location>
        <begin position="331"/>
        <end position="354"/>
    </location>
</feature>
<dbReference type="Pfam" id="PF07690">
    <property type="entry name" value="MFS_1"/>
    <property type="match status" value="1"/>
</dbReference>
<evidence type="ECO:0000313" key="8">
    <source>
        <dbReference type="Proteomes" id="UP000677875"/>
    </source>
</evidence>
<dbReference type="GO" id="GO:0005886">
    <property type="term" value="C:plasma membrane"/>
    <property type="evidence" value="ECO:0007669"/>
    <property type="project" value="UniProtKB-SubCell"/>
</dbReference>
<feature type="transmembrane region" description="Helical" evidence="6">
    <location>
        <begin position="398"/>
        <end position="418"/>
    </location>
</feature>
<feature type="transmembrane region" description="Helical" evidence="6">
    <location>
        <begin position="179"/>
        <end position="198"/>
    </location>
</feature>
<dbReference type="SUPFAM" id="SSF103473">
    <property type="entry name" value="MFS general substrate transporter"/>
    <property type="match status" value="1"/>
</dbReference>
<protein>
    <submittedName>
        <fullName evidence="7">MFS transporter</fullName>
    </submittedName>
</protein>
<evidence type="ECO:0000256" key="6">
    <source>
        <dbReference type="SAM" id="Phobius"/>
    </source>
</evidence>
<evidence type="ECO:0000256" key="1">
    <source>
        <dbReference type="ARBA" id="ARBA00004651"/>
    </source>
</evidence>
<feature type="transmembrane region" description="Helical" evidence="6">
    <location>
        <begin position="245"/>
        <end position="267"/>
    </location>
</feature>
<dbReference type="CDD" id="cd06173">
    <property type="entry name" value="MFS_MefA_like"/>
    <property type="match status" value="1"/>
</dbReference>
<keyword evidence="8" id="KW-1185">Reference proteome</keyword>
<dbReference type="GO" id="GO:0022857">
    <property type="term" value="F:transmembrane transporter activity"/>
    <property type="evidence" value="ECO:0007669"/>
    <property type="project" value="InterPro"/>
</dbReference>
<dbReference type="EMBL" id="JAGPNL010000010">
    <property type="protein sequence ID" value="MBQ0830460.1"/>
    <property type="molecule type" value="Genomic_DNA"/>
</dbReference>
<dbReference type="PANTHER" id="PTHR23513">
    <property type="entry name" value="INTEGRAL MEMBRANE EFFLUX PROTEIN-RELATED"/>
    <property type="match status" value="1"/>
</dbReference>
<comment type="caution">
    <text evidence="7">The sequence shown here is derived from an EMBL/GenBank/DDBJ whole genome shotgun (WGS) entry which is preliminary data.</text>
</comment>
<feature type="transmembrane region" description="Helical" evidence="6">
    <location>
        <begin position="54"/>
        <end position="74"/>
    </location>
</feature>
<sequence>MPDTLTAPAAPAARPAHRDANVLRWVAAYTASMLGDTVFFLALAWAAVRHGSPAQAGLVMAVSAVPRALLMLGGGVIVDRLGPRRVVIGSDAVRCVAVLTVAALLWATDPGLWLLALLAVVFGTVDALFLPAVGALPPRITGRDQLARVQGMRGLAVRFASVVGAPLGGLAVATGGAAAAFACAGLLIALSVPLLVSVRTRPLPPPETGADAGSAGVAAPEGGSAWRELRAGLVYVRRHRILGPLMLAIALGDLGFAGPLSVGLALLADERGWGAFGMGWVLGGFGAGAGAAALLLTVRGRVPRAGYAVAGAIIPGAVAIGALAHAPGLPLAVGTALLVGLLAGLSGALCGALLQTQSDPAYLGRVTAVGGIVSLGVAPLGMPVSAAAIGLWGTGPVFAVSAAVCGLGGVVVLCAPALRRAELPG</sequence>
<keyword evidence="2" id="KW-1003">Cell membrane</keyword>
<reference evidence="7" key="1">
    <citation type="submission" date="2021-04" db="EMBL/GenBank/DDBJ databases">
        <title>Genome seq and assembly of Streptomyces sp. RG38.</title>
        <authorList>
            <person name="Chhetri G."/>
        </authorList>
    </citation>
    <scope>NUCLEOTIDE SEQUENCE</scope>
    <source>
        <strain evidence="7">RG38</strain>
    </source>
</reference>